<evidence type="ECO:0000256" key="1">
    <source>
        <dbReference type="SAM" id="MobiDB-lite"/>
    </source>
</evidence>
<feature type="region of interest" description="Disordered" evidence="1">
    <location>
        <begin position="502"/>
        <end position="540"/>
    </location>
</feature>
<keyword evidence="3" id="KW-1185">Reference proteome</keyword>
<dbReference type="Proteomes" id="UP000799777">
    <property type="component" value="Unassembled WGS sequence"/>
</dbReference>
<comment type="caution">
    <text evidence="2">The sequence shown here is derived from an EMBL/GenBank/DDBJ whole genome shotgun (WGS) entry which is preliminary data.</text>
</comment>
<protein>
    <submittedName>
        <fullName evidence="2">Uncharacterized protein</fullName>
    </submittedName>
</protein>
<evidence type="ECO:0000313" key="3">
    <source>
        <dbReference type="Proteomes" id="UP000799777"/>
    </source>
</evidence>
<gene>
    <name evidence="2" type="ORF">EK21DRAFT_69013</name>
</gene>
<dbReference type="EMBL" id="ML978208">
    <property type="protein sequence ID" value="KAF2028781.1"/>
    <property type="molecule type" value="Genomic_DNA"/>
</dbReference>
<dbReference type="OrthoDB" id="1744869at2759"/>
<sequence>VPREDLAKETFCVVLVTPSFASWLVDDDYFLAKAVRQAYSKAFKTSRRWTVHTLCAVVDKLPAGRSFEVGQTPDDVARQRAVKPPVGDSGFEGFAFVTLPAHASIPSTSPRSIEKGAIDFVISGKTALNQRFSDTWRVPLANTVFHTGQPTTMFLSRWNLDGALGLLKLENRIEVSHSGINTTVSNSSLGRPLSSLSIPLLPLTLPRKVDGCMGNIIRRLVGKNDETFTASSELEKVVPQFYKARGEHAQPTTAWALVIPRSLTKSITAKTMALLAKKLARKEKGQEMHDQLWERLWKSDPSVYNALVATALAEGARLHRVLSGGGGWGKKAGLLSLDPVPVSEEIPIRMEDATSSFDGPGSFENALTPVVQEGDAIQFFISPASNNVIEHNELAKLKALPKERAWGWELGTIPSTVDSIPGGSWQHVGTESDYLTVFRHSFGALAEGGMTLTRRLHAAADVSTTLATSMVDVPYSRLWTTALEDAALPEVLTTEFEEDQAAQENFFTDTEDKQASPGNSTVIMEDEQAQPENVGEHAKR</sequence>
<dbReference type="AlphaFoldDB" id="A0A9P4H5Z5"/>
<organism evidence="2 3">
    <name type="scientific">Setomelanomma holmii</name>
    <dbReference type="NCBI Taxonomy" id="210430"/>
    <lineage>
        <taxon>Eukaryota</taxon>
        <taxon>Fungi</taxon>
        <taxon>Dikarya</taxon>
        <taxon>Ascomycota</taxon>
        <taxon>Pezizomycotina</taxon>
        <taxon>Dothideomycetes</taxon>
        <taxon>Pleosporomycetidae</taxon>
        <taxon>Pleosporales</taxon>
        <taxon>Pleosporineae</taxon>
        <taxon>Phaeosphaeriaceae</taxon>
        <taxon>Setomelanomma</taxon>
    </lineage>
</organism>
<accession>A0A9P4H5Z5</accession>
<evidence type="ECO:0000313" key="2">
    <source>
        <dbReference type="EMBL" id="KAF2028781.1"/>
    </source>
</evidence>
<name>A0A9P4H5Z5_9PLEO</name>
<feature type="non-terminal residue" evidence="2">
    <location>
        <position position="1"/>
    </location>
</feature>
<proteinExistence type="predicted"/>
<reference evidence="2" key="1">
    <citation type="journal article" date="2020" name="Stud. Mycol.">
        <title>101 Dothideomycetes genomes: a test case for predicting lifestyles and emergence of pathogens.</title>
        <authorList>
            <person name="Haridas S."/>
            <person name="Albert R."/>
            <person name="Binder M."/>
            <person name="Bloem J."/>
            <person name="Labutti K."/>
            <person name="Salamov A."/>
            <person name="Andreopoulos B."/>
            <person name="Baker S."/>
            <person name="Barry K."/>
            <person name="Bills G."/>
            <person name="Bluhm B."/>
            <person name="Cannon C."/>
            <person name="Castanera R."/>
            <person name="Culley D."/>
            <person name="Daum C."/>
            <person name="Ezra D."/>
            <person name="Gonzalez J."/>
            <person name="Henrissat B."/>
            <person name="Kuo A."/>
            <person name="Liang C."/>
            <person name="Lipzen A."/>
            <person name="Lutzoni F."/>
            <person name="Magnuson J."/>
            <person name="Mondo S."/>
            <person name="Nolan M."/>
            <person name="Ohm R."/>
            <person name="Pangilinan J."/>
            <person name="Park H.-J."/>
            <person name="Ramirez L."/>
            <person name="Alfaro M."/>
            <person name="Sun H."/>
            <person name="Tritt A."/>
            <person name="Yoshinaga Y."/>
            <person name="Zwiers L.-H."/>
            <person name="Turgeon B."/>
            <person name="Goodwin S."/>
            <person name="Spatafora J."/>
            <person name="Crous P."/>
            <person name="Grigoriev I."/>
        </authorList>
    </citation>
    <scope>NUCLEOTIDE SEQUENCE</scope>
    <source>
        <strain evidence="2">CBS 110217</strain>
    </source>
</reference>